<evidence type="ECO:0000313" key="3">
    <source>
        <dbReference type="EMBL" id="NMO05023.1"/>
    </source>
</evidence>
<accession>A0A848L8E4</accession>
<organism evidence="3 4">
    <name type="scientific">Gordonia asplenii</name>
    <dbReference type="NCBI Taxonomy" id="2725283"/>
    <lineage>
        <taxon>Bacteria</taxon>
        <taxon>Bacillati</taxon>
        <taxon>Actinomycetota</taxon>
        <taxon>Actinomycetes</taxon>
        <taxon>Mycobacteriales</taxon>
        <taxon>Gordoniaceae</taxon>
        <taxon>Gordonia</taxon>
    </lineage>
</organism>
<evidence type="ECO:0000259" key="2">
    <source>
        <dbReference type="Pfam" id="PF13827"/>
    </source>
</evidence>
<dbReference type="Proteomes" id="UP000550729">
    <property type="component" value="Unassembled WGS sequence"/>
</dbReference>
<dbReference type="InterPro" id="IPR025240">
    <property type="entry name" value="DUF4189"/>
</dbReference>
<sequence>MNINIKRALTGGLLAAAATGAVLVPAQASAANNTWGAISYSPSTDAWGTAINFSSGSDARYVAKDKCGHSDCQVMTLHNNCGALVTNKVAGTWWWAYAPTRSAARGQAMEFAGWSPNAKLQVTTCIGD</sequence>
<keyword evidence="1" id="KW-0732">Signal</keyword>
<dbReference type="Pfam" id="PF13827">
    <property type="entry name" value="DUF4189"/>
    <property type="match status" value="1"/>
</dbReference>
<reference evidence="3 4" key="1">
    <citation type="submission" date="2020-04" db="EMBL/GenBank/DDBJ databases">
        <title>Gordonia sp. nov. TBRC 11910.</title>
        <authorList>
            <person name="Suriyachadkun C."/>
        </authorList>
    </citation>
    <scope>NUCLEOTIDE SEQUENCE [LARGE SCALE GENOMIC DNA]</scope>
    <source>
        <strain evidence="3 4">TBRC 11910</strain>
    </source>
</reference>
<name>A0A848L8E4_9ACTN</name>
<keyword evidence="4" id="KW-1185">Reference proteome</keyword>
<evidence type="ECO:0000313" key="4">
    <source>
        <dbReference type="Proteomes" id="UP000550729"/>
    </source>
</evidence>
<dbReference type="RefSeq" id="WP_170197529.1">
    <property type="nucleotide sequence ID" value="NZ_JABBNB010000048.1"/>
</dbReference>
<dbReference type="EMBL" id="JABBNB010000048">
    <property type="protein sequence ID" value="NMO05023.1"/>
    <property type="molecule type" value="Genomic_DNA"/>
</dbReference>
<feature type="signal peptide" evidence="1">
    <location>
        <begin position="1"/>
        <end position="30"/>
    </location>
</feature>
<protein>
    <submittedName>
        <fullName evidence="3">DUF4189 domain-containing protein</fullName>
    </submittedName>
</protein>
<feature type="chain" id="PRO_5032566046" evidence="1">
    <location>
        <begin position="31"/>
        <end position="128"/>
    </location>
</feature>
<evidence type="ECO:0000256" key="1">
    <source>
        <dbReference type="SAM" id="SignalP"/>
    </source>
</evidence>
<comment type="caution">
    <text evidence="3">The sequence shown here is derived from an EMBL/GenBank/DDBJ whole genome shotgun (WGS) entry which is preliminary data.</text>
</comment>
<dbReference type="AlphaFoldDB" id="A0A848L8E4"/>
<feature type="domain" description="DUF4189" evidence="2">
    <location>
        <begin position="35"/>
        <end position="110"/>
    </location>
</feature>
<gene>
    <name evidence="3" type="ORF">HH308_27760</name>
</gene>
<proteinExistence type="predicted"/>